<sequence>MKLYKVTRQHRSEYPHPIHFAKGATLFVGEEYQGQEEWHNWFYCRTEDGAAGWVPEQIFKRITNDTAIALKSYTARELNVDEGDTLYGSTRMNGWIWCEFPNCSNKVETSGWVPIDNLTDACTLTQC</sequence>
<evidence type="ECO:0000313" key="4">
    <source>
        <dbReference type="Proteomes" id="UP000035909"/>
    </source>
</evidence>
<gene>
    <name evidence="3" type="ORF">ABT57_01355</name>
</gene>
<reference evidence="3 4" key="1">
    <citation type="submission" date="2015-05" db="EMBL/GenBank/DDBJ databases">
        <title>Photobacterium galathea sp. nov.</title>
        <authorList>
            <person name="Machado H."/>
            <person name="Gram L."/>
        </authorList>
    </citation>
    <scope>NUCLEOTIDE SEQUENCE [LARGE SCALE GENOMIC DNA]</scope>
    <source>
        <strain evidence="3 4">DSM 22954</strain>
    </source>
</reference>
<dbReference type="PATRIC" id="fig|320778.3.peg.287"/>
<keyword evidence="1" id="KW-0728">SH3 domain</keyword>
<keyword evidence="4" id="KW-1185">Reference proteome</keyword>
<dbReference type="InterPro" id="IPR001452">
    <property type="entry name" value="SH3_domain"/>
</dbReference>
<evidence type="ECO:0000256" key="1">
    <source>
        <dbReference type="ARBA" id="ARBA00022443"/>
    </source>
</evidence>
<name>A0A0J1HII7_9GAMM</name>
<feature type="domain" description="SH3" evidence="2">
    <location>
        <begin position="4"/>
        <end position="58"/>
    </location>
</feature>
<dbReference type="OrthoDB" id="1030757at2"/>
<dbReference type="RefSeq" id="WP_047883386.1">
    <property type="nucleotide sequence ID" value="NZ_CP071325.1"/>
</dbReference>
<dbReference type="InterPro" id="IPR014593">
    <property type="entry name" value="UCP034961_SH3_2"/>
</dbReference>
<dbReference type="Proteomes" id="UP000035909">
    <property type="component" value="Unassembled WGS sequence"/>
</dbReference>
<proteinExistence type="predicted"/>
<protein>
    <recommendedName>
        <fullName evidence="2">SH3 domain-containing protein</fullName>
    </recommendedName>
</protein>
<comment type="caution">
    <text evidence="3">The sequence shown here is derived from an EMBL/GenBank/DDBJ whole genome shotgun (WGS) entry which is preliminary data.</text>
</comment>
<evidence type="ECO:0000313" key="3">
    <source>
        <dbReference type="EMBL" id="KLV11428.1"/>
    </source>
</evidence>
<dbReference type="STRING" id="320778.ABT57_01355"/>
<evidence type="ECO:0000259" key="2">
    <source>
        <dbReference type="Pfam" id="PF07653"/>
    </source>
</evidence>
<organism evidence="3 4">
    <name type="scientific">Photobacterium ganghwense</name>
    <dbReference type="NCBI Taxonomy" id="320778"/>
    <lineage>
        <taxon>Bacteria</taxon>
        <taxon>Pseudomonadati</taxon>
        <taxon>Pseudomonadota</taxon>
        <taxon>Gammaproteobacteria</taxon>
        <taxon>Vibrionales</taxon>
        <taxon>Vibrionaceae</taxon>
        <taxon>Photobacterium</taxon>
    </lineage>
</organism>
<dbReference type="AlphaFoldDB" id="A0A0J1HII7"/>
<dbReference type="EMBL" id="LDOU01000002">
    <property type="protein sequence ID" value="KLV11428.1"/>
    <property type="molecule type" value="Genomic_DNA"/>
</dbReference>
<dbReference type="SUPFAM" id="SSF50044">
    <property type="entry name" value="SH3-domain"/>
    <property type="match status" value="2"/>
</dbReference>
<dbReference type="Pfam" id="PF07653">
    <property type="entry name" value="SH3_2"/>
    <property type="match status" value="1"/>
</dbReference>
<accession>A0A0J1HII7</accession>
<dbReference type="InterPro" id="IPR036028">
    <property type="entry name" value="SH3-like_dom_sf"/>
</dbReference>
<dbReference type="PIRSF" id="PIRSF034961">
    <property type="entry name" value="UCP034961_SH3_2"/>
    <property type="match status" value="1"/>
</dbReference>